<evidence type="ECO:0000256" key="4">
    <source>
        <dbReference type="PROSITE-ProRule" id="PRU00076"/>
    </source>
</evidence>
<protein>
    <recommendedName>
        <fullName evidence="6">EGF-like domain-containing protein</fullName>
    </recommendedName>
</protein>
<proteinExistence type="predicted"/>
<keyword evidence="1 5" id="KW-0732">Signal</keyword>
<dbReference type="PROSITE" id="PS01186">
    <property type="entry name" value="EGF_2"/>
    <property type="match status" value="2"/>
</dbReference>
<comment type="caution">
    <text evidence="7">The sequence shown here is derived from an EMBL/GenBank/DDBJ whole genome shotgun (WGS) entry which is preliminary data.</text>
</comment>
<evidence type="ECO:0000256" key="2">
    <source>
        <dbReference type="ARBA" id="ARBA00022737"/>
    </source>
</evidence>
<dbReference type="SUPFAM" id="SSF141072">
    <property type="entry name" value="CalX-like"/>
    <property type="match status" value="1"/>
</dbReference>
<dbReference type="InterPro" id="IPR000742">
    <property type="entry name" value="EGF"/>
</dbReference>
<evidence type="ECO:0000259" key="6">
    <source>
        <dbReference type="PROSITE" id="PS50026"/>
    </source>
</evidence>
<dbReference type="AlphaFoldDB" id="A0AAU9J0Z3"/>
<dbReference type="InterPro" id="IPR038081">
    <property type="entry name" value="CalX-like_sf"/>
</dbReference>
<accession>A0AAU9J0Z3</accession>
<dbReference type="PROSITE" id="PS50026">
    <property type="entry name" value="EGF_3"/>
    <property type="match status" value="1"/>
</dbReference>
<evidence type="ECO:0000313" key="8">
    <source>
        <dbReference type="Proteomes" id="UP001162131"/>
    </source>
</evidence>
<dbReference type="Proteomes" id="UP001162131">
    <property type="component" value="Unassembled WGS sequence"/>
</dbReference>
<organism evidence="7 8">
    <name type="scientific">Blepharisma stoltei</name>
    <dbReference type="NCBI Taxonomy" id="1481888"/>
    <lineage>
        <taxon>Eukaryota</taxon>
        <taxon>Sar</taxon>
        <taxon>Alveolata</taxon>
        <taxon>Ciliophora</taxon>
        <taxon>Postciliodesmatophora</taxon>
        <taxon>Heterotrichea</taxon>
        <taxon>Heterotrichida</taxon>
        <taxon>Blepharismidae</taxon>
        <taxon>Blepharisma</taxon>
    </lineage>
</organism>
<evidence type="ECO:0000313" key="7">
    <source>
        <dbReference type="EMBL" id="CAG9321757.1"/>
    </source>
</evidence>
<dbReference type="InterPro" id="IPR003644">
    <property type="entry name" value="Calx_beta"/>
</dbReference>
<evidence type="ECO:0000256" key="3">
    <source>
        <dbReference type="ARBA" id="ARBA00022837"/>
    </source>
</evidence>
<sequence>MFTFLFFQLFYLGFSRINYFNNDLPFPFDNYTSKSTIIGKGPSSCISSAQTDGRCNSYNNFEDCSYDGGDCCRKTCVKNCYYSSSSTTPSQMPIENLNNTCPYECGYSGYNCTDSQGCSECYHGTCYTISQCPDTSMKYSYGQCCICEDGWAGFSCASPICSAGCKHGTCISRDNCSCQTGWTGTTCNTPICSSCINGVCISPEVCKCSSSLWTGSSCDEPLSNPACVNGYPISPNVCKCNTGFGGDICDTPLCQSVTCVNGWCINPDMCECYAPYYTANLTLSVHCNDINCADVYGLYCTSCDKSSCLKCVEGFYPSGIDCVSCSYLHPGCLKCNSTTCFKCNFPYSAMASGEGFCDFGGYIEFSSPTYSVVDTDSEVDILLNRLGGSLGKVSVDIITQDLTASSVNIKQQKYLDYQYYYKTITFLQGETSKTAAITIFNTFDESSSSKQFRLIMHNPTGGAILGAVQNTPILEYFWSDEGINTYSYATVEIFDDPDAPYPQSTILLLDNDPIDFYMPYTVKNSDTLELDIFSYYNSSTPMAEGGYYFIVEIRKHDDIYSGITGNCFFPNNDFTVSSRYYKNLLSNDNGDGSYTSKFSIPDRGLYTINVTYALGGVEATIWDKLGNLNIAPEFQIQNKLGAFDLDYHKIGTVSTSLWKAKIVPQSDLTNAAISVVQPINDKISVYINENILLDCFGNCTSSQMNFLSSSVYDLIIDYTHFNENEYIGFSISWVGSFGSKEIEKLYAIKEIGQKFNAYSVLPDEC</sequence>
<keyword evidence="2" id="KW-0677">Repeat</keyword>
<reference evidence="7" key="1">
    <citation type="submission" date="2021-09" db="EMBL/GenBank/DDBJ databases">
        <authorList>
            <consortium name="AG Swart"/>
            <person name="Singh M."/>
            <person name="Singh A."/>
            <person name="Seah K."/>
            <person name="Emmerich C."/>
        </authorList>
    </citation>
    <scope>NUCLEOTIDE SEQUENCE</scope>
    <source>
        <strain evidence="7">ATCC30299</strain>
    </source>
</reference>
<dbReference type="GO" id="GO:0007154">
    <property type="term" value="P:cell communication"/>
    <property type="evidence" value="ECO:0007669"/>
    <property type="project" value="InterPro"/>
</dbReference>
<feature type="signal peptide" evidence="5">
    <location>
        <begin position="1"/>
        <end position="15"/>
    </location>
</feature>
<dbReference type="PROSITE" id="PS00022">
    <property type="entry name" value="EGF_1"/>
    <property type="match status" value="2"/>
</dbReference>
<keyword evidence="3" id="KW-0106">Calcium</keyword>
<comment type="caution">
    <text evidence="4">Lacks conserved residue(s) required for the propagation of feature annotation.</text>
</comment>
<keyword evidence="8" id="KW-1185">Reference proteome</keyword>
<dbReference type="GO" id="GO:0016020">
    <property type="term" value="C:membrane"/>
    <property type="evidence" value="ECO:0007669"/>
    <property type="project" value="InterPro"/>
</dbReference>
<evidence type="ECO:0000256" key="1">
    <source>
        <dbReference type="ARBA" id="ARBA00022729"/>
    </source>
</evidence>
<name>A0AAU9J0Z3_9CILI</name>
<dbReference type="EMBL" id="CAJZBQ010000029">
    <property type="protein sequence ID" value="CAG9321757.1"/>
    <property type="molecule type" value="Genomic_DNA"/>
</dbReference>
<feature type="disulfide bond" evidence="4">
    <location>
        <begin position="178"/>
        <end position="187"/>
    </location>
</feature>
<evidence type="ECO:0000256" key="5">
    <source>
        <dbReference type="SAM" id="SignalP"/>
    </source>
</evidence>
<gene>
    <name evidence="7" type="ORF">BSTOLATCC_MIC29668</name>
</gene>
<dbReference type="Gene3D" id="2.60.40.2030">
    <property type="match status" value="1"/>
</dbReference>
<feature type="domain" description="EGF-like" evidence="6">
    <location>
        <begin position="157"/>
        <end position="188"/>
    </location>
</feature>
<feature type="chain" id="PRO_5043728733" description="EGF-like domain-containing protein" evidence="5">
    <location>
        <begin position="16"/>
        <end position="765"/>
    </location>
</feature>
<dbReference type="Gene3D" id="2.10.25.10">
    <property type="entry name" value="Laminin"/>
    <property type="match status" value="3"/>
</dbReference>
<dbReference type="Pfam" id="PF03160">
    <property type="entry name" value="Calx-beta"/>
    <property type="match status" value="1"/>
</dbReference>
<keyword evidence="4" id="KW-0245">EGF-like domain</keyword>
<keyword evidence="4" id="KW-1015">Disulfide bond</keyword>